<keyword evidence="4" id="KW-1185">Reference proteome</keyword>
<dbReference type="EMBL" id="CP138895">
    <property type="protein sequence ID" value="WPK24162.1"/>
    <property type="molecule type" value="Genomic_DNA"/>
</dbReference>
<name>A0AAX4H855_9ASCO</name>
<reference evidence="3 4" key="1">
    <citation type="submission" date="2023-10" db="EMBL/GenBank/DDBJ databases">
        <title>Draft Genome Sequence of Candida saopaulonensis from a very Premature Infant with Sepsis.</title>
        <authorList>
            <person name="Ning Y."/>
            <person name="Dai R."/>
            <person name="Xiao M."/>
            <person name="Xu Y."/>
            <person name="Yan Q."/>
            <person name="Zhang L."/>
        </authorList>
    </citation>
    <scope>NUCLEOTIDE SEQUENCE [LARGE SCALE GENOMIC DNA]</scope>
    <source>
        <strain evidence="3 4">19XY460</strain>
    </source>
</reference>
<evidence type="ECO:0000313" key="4">
    <source>
        <dbReference type="Proteomes" id="UP001338582"/>
    </source>
</evidence>
<dbReference type="InterPro" id="IPR000904">
    <property type="entry name" value="Sec7_dom"/>
</dbReference>
<dbReference type="Pfam" id="PF01369">
    <property type="entry name" value="Sec7"/>
    <property type="match status" value="1"/>
</dbReference>
<dbReference type="PANTHER" id="PTHR10663:SF405">
    <property type="entry name" value="ARF GUANINE NUCLEOTIDE EXCHANGE FACTOR SYT1"/>
    <property type="match status" value="1"/>
</dbReference>
<dbReference type="KEGG" id="asau:88172489"/>
<dbReference type="GO" id="GO:0005085">
    <property type="term" value="F:guanyl-nucleotide exchange factor activity"/>
    <property type="evidence" value="ECO:0007669"/>
    <property type="project" value="InterPro"/>
</dbReference>
<gene>
    <name evidence="3" type="ORF">PUMCH_001424</name>
</gene>
<dbReference type="RefSeq" id="XP_062876545.1">
    <property type="nucleotide sequence ID" value="XM_063020475.1"/>
</dbReference>
<feature type="domain" description="SEC7" evidence="2">
    <location>
        <begin position="102"/>
        <end position="276"/>
    </location>
</feature>
<evidence type="ECO:0000313" key="3">
    <source>
        <dbReference type="EMBL" id="WPK24162.1"/>
    </source>
</evidence>
<dbReference type="SUPFAM" id="SSF48425">
    <property type="entry name" value="Sec7 domain"/>
    <property type="match status" value="1"/>
</dbReference>
<accession>A0AAX4H855</accession>
<evidence type="ECO:0000256" key="1">
    <source>
        <dbReference type="SAM" id="MobiDB-lite"/>
    </source>
</evidence>
<proteinExistence type="predicted"/>
<organism evidence="3 4">
    <name type="scientific">Australozyma saopauloensis</name>
    <dbReference type="NCBI Taxonomy" id="291208"/>
    <lineage>
        <taxon>Eukaryota</taxon>
        <taxon>Fungi</taxon>
        <taxon>Dikarya</taxon>
        <taxon>Ascomycota</taxon>
        <taxon>Saccharomycotina</taxon>
        <taxon>Pichiomycetes</taxon>
        <taxon>Metschnikowiaceae</taxon>
        <taxon>Australozyma</taxon>
    </lineage>
</organism>
<dbReference type="PANTHER" id="PTHR10663">
    <property type="entry name" value="GUANYL-NUCLEOTIDE EXCHANGE FACTOR"/>
    <property type="match status" value="1"/>
</dbReference>
<dbReference type="GeneID" id="88172489"/>
<dbReference type="InterPro" id="IPR023394">
    <property type="entry name" value="Sec7_C_sf"/>
</dbReference>
<sequence>MAQVEKAAKPGDLAVVTVEIGIQQMDELPSSPETAVDLELYAAVTNKAEGAVGETQRRESDHKTGEDAAKPVADASALKKSSKDKSPKAKRVKSNGDRTITISDTQMEEYRGIALRLYNEEFLSINAEEYTQFLASQDQESVVICELYMDLFQWDKDLLRSTRMLCLKLHLKGESQEIDRILSAFTRAYLKRHPDNVFCTKDFEKIYIVLYSLILLNTNLHNAEVGKRSKISQIDYIGNTLSTFIQQNRKTAPLTVKQRIQIERELHSYYDALAKEQLFLKTDDVAAAADNRMLAASKRLSVADTVLSGVSHFDSELDSRQSPHGADAGKTSAAALNGNAFASDSSRYGVAATPLQPFHDRRPYSQMPHTPVNPGANLSSANVSHRASPQTGFGFTRALASEVPAHRASAASSLRAAHNDMNLNRRSSRASLMTKESHQSHDHTEDMFSMVSFEDNSGFNYDFGSYNTYDQDTFDVEDFQDRVDLQLELQGSPYLKEGLLKLRILNNDNSDFTGGGENDAASALELSIGQRSNMFSFFRSFTSSKPKPAAQVSLGSLFQKQTEYFVVVSKGELRLYSFDPKTVKKQQKKQQKSNFFSGVEEEVGDGNWLRNAANVGNYNLCSTVARLERNSTTPNGVKKPIWTLIFPRVSKKPQKRFVFEAGTHEVANEFVNTCNFWASKITAVPPLEETVSSIEYGWTDLDSLQYCRDGFKKTRILSKWEPLPRGVYFSNYVLPDLDAEPGKEHEGIMKQFLQTLKYYNHLKSLYMQFSRQKVMFVKMFRRFAGCSNYTLVVNNYEQKSHEYKSELTRYKSYIVMLAYGLKLRLDLEDEDRQGSLSLNDNGYDTTQKEPSMSRLSLFVTAKTARPDTNIGGDKDDDIKTVVIREINKLLNTSSEMNRLFANDPNYKAEVVSHNGDTNSIMVKSPKTYSIPNLTDFDSSPIKQLLSIDSKPEHERTIADMTTSFSTATIREEEEPEDK</sequence>
<dbReference type="SMART" id="SM00222">
    <property type="entry name" value="Sec7"/>
    <property type="match status" value="1"/>
</dbReference>
<dbReference type="AlphaFoldDB" id="A0AAX4H855"/>
<feature type="region of interest" description="Disordered" evidence="1">
    <location>
        <begin position="49"/>
        <end position="97"/>
    </location>
</feature>
<dbReference type="GO" id="GO:0032012">
    <property type="term" value="P:regulation of ARF protein signal transduction"/>
    <property type="evidence" value="ECO:0007669"/>
    <property type="project" value="InterPro"/>
</dbReference>
<dbReference type="PROSITE" id="PS50190">
    <property type="entry name" value="SEC7"/>
    <property type="match status" value="1"/>
</dbReference>
<dbReference type="Proteomes" id="UP001338582">
    <property type="component" value="Chromosome 2"/>
</dbReference>
<protein>
    <recommendedName>
        <fullName evidence="2">SEC7 domain-containing protein</fullName>
    </recommendedName>
</protein>
<evidence type="ECO:0000259" key="2">
    <source>
        <dbReference type="PROSITE" id="PS50190"/>
    </source>
</evidence>
<dbReference type="Gene3D" id="2.30.29.30">
    <property type="entry name" value="Pleckstrin-homology domain (PH domain)/Phosphotyrosine-binding domain (PTB)"/>
    <property type="match status" value="1"/>
</dbReference>
<feature type="compositionally biased region" description="Basic and acidic residues" evidence="1">
    <location>
        <begin position="55"/>
        <end position="69"/>
    </location>
</feature>
<dbReference type="InterPro" id="IPR035999">
    <property type="entry name" value="Sec7_dom_sf"/>
</dbReference>
<dbReference type="InterPro" id="IPR011993">
    <property type="entry name" value="PH-like_dom_sf"/>
</dbReference>
<dbReference type="Gene3D" id="1.10.1000.11">
    <property type="entry name" value="Arf Nucleotide-binding Site Opener,domain 2"/>
    <property type="match status" value="1"/>
</dbReference>